<dbReference type="GO" id="GO:0007264">
    <property type="term" value="P:small GTPase-mediated signal transduction"/>
    <property type="evidence" value="ECO:0007669"/>
    <property type="project" value="InterPro"/>
</dbReference>
<reference evidence="3" key="1">
    <citation type="submission" date="2013-10" db="EMBL/GenBank/DDBJ databases">
        <title>Genomic analysis of the causative agents of coccidiosis in chickens.</title>
        <authorList>
            <person name="Reid A.J."/>
            <person name="Blake D."/>
            <person name="Billington K."/>
            <person name="Browne H."/>
            <person name="Dunn M."/>
            <person name="Hung S."/>
            <person name="Kawahara F."/>
            <person name="Miranda-Saavedra D."/>
            <person name="Mourier T."/>
            <person name="Nagra H."/>
            <person name="Otto T.D."/>
            <person name="Rawlings N."/>
            <person name="Sanchez A."/>
            <person name="Sanders M."/>
            <person name="Subramaniam C."/>
            <person name="Tay Y."/>
            <person name="Dear P."/>
            <person name="Doerig C."/>
            <person name="Gruber A."/>
            <person name="Parkinson J."/>
            <person name="Shirley M."/>
            <person name="Wan K.L."/>
            <person name="Berriman M."/>
            <person name="Tomley F."/>
            <person name="Pain A."/>
        </authorList>
    </citation>
    <scope>NUCLEOTIDE SEQUENCE [LARGE SCALE GENOMIC DNA]</scope>
    <source>
        <strain evidence="3">Weybridge</strain>
    </source>
</reference>
<evidence type="ECO:0000313" key="4">
    <source>
        <dbReference type="Proteomes" id="UP000030763"/>
    </source>
</evidence>
<dbReference type="PANTHER" id="PTHR11787">
    <property type="entry name" value="RAB GDP-DISSOCIATION INHIBITOR"/>
    <property type="match status" value="1"/>
</dbReference>
<dbReference type="Pfam" id="PF00996">
    <property type="entry name" value="GDI"/>
    <property type="match status" value="1"/>
</dbReference>
<organism evidence="3 4">
    <name type="scientific">Eimeria maxima</name>
    <name type="common">Coccidian parasite</name>
    <dbReference type="NCBI Taxonomy" id="5804"/>
    <lineage>
        <taxon>Eukaryota</taxon>
        <taxon>Sar</taxon>
        <taxon>Alveolata</taxon>
        <taxon>Apicomplexa</taxon>
        <taxon>Conoidasida</taxon>
        <taxon>Coccidia</taxon>
        <taxon>Eucoccidiorida</taxon>
        <taxon>Eimeriorina</taxon>
        <taxon>Eimeriidae</taxon>
        <taxon>Eimeria</taxon>
    </lineage>
</organism>
<dbReference type="FunFam" id="1.10.405.10:FF:000001">
    <property type="entry name" value="Rab GDP dissociation inhibitor"/>
    <property type="match status" value="1"/>
</dbReference>
<dbReference type="InterPro" id="IPR000806">
    <property type="entry name" value="RabGDI"/>
</dbReference>
<dbReference type="InterPro" id="IPR018203">
    <property type="entry name" value="GDP_dissociation_inhibitor"/>
</dbReference>
<dbReference type="SUPFAM" id="SSF51905">
    <property type="entry name" value="FAD/NAD(P)-binding domain"/>
    <property type="match status" value="2"/>
</dbReference>
<dbReference type="InterPro" id="IPR036188">
    <property type="entry name" value="FAD/NAD-bd_sf"/>
</dbReference>
<evidence type="ECO:0000313" key="3">
    <source>
        <dbReference type="EMBL" id="CDJ60449.1"/>
    </source>
</evidence>
<dbReference type="Gene3D" id="3.30.519.10">
    <property type="entry name" value="Guanine Nucleotide Dissociation Inhibitor, domain 2"/>
    <property type="match status" value="1"/>
</dbReference>
<dbReference type="RefSeq" id="XP_013337099.1">
    <property type="nucleotide sequence ID" value="XM_013481645.1"/>
</dbReference>
<dbReference type="Gene3D" id="3.50.50.60">
    <property type="entry name" value="FAD/NAD(P)-binding domain"/>
    <property type="match status" value="1"/>
</dbReference>
<evidence type="ECO:0000256" key="1">
    <source>
        <dbReference type="ARBA" id="ARBA00005593"/>
    </source>
</evidence>
<dbReference type="Gene3D" id="1.10.405.10">
    <property type="entry name" value="Guanine Nucleotide Dissociation Inhibitor, domain 1"/>
    <property type="match status" value="1"/>
</dbReference>
<dbReference type="EMBL" id="HG721852">
    <property type="protein sequence ID" value="CDJ60449.1"/>
    <property type="molecule type" value="Genomic_DNA"/>
</dbReference>
<dbReference type="PRINTS" id="PR00892">
    <property type="entry name" value="RABGDI"/>
</dbReference>
<gene>
    <name evidence="3" type="ORF">EMWEY_00030610</name>
</gene>
<dbReference type="AlphaFoldDB" id="U6MDA1"/>
<proteinExistence type="inferred from homology"/>
<protein>
    <recommendedName>
        <fullName evidence="2">Rab GDP dissociation inhibitor</fullName>
    </recommendedName>
</protein>
<evidence type="ECO:0000256" key="2">
    <source>
        <dbReference type="RuleBase" id="RU363124"/>
    </source>
</evidence>
<dbReference type="GO" id="GO:0005093">
    <property type="term" value="F:Rab GDP-dissociation inhibitor activity"/>
    <property type="evidence" value="ECO:0007669"/>
    <property type="project" value="InterPro"/>
</dbReference>
<dbReference type="GO" id="GO:0005737">
    <property type="term" value="C:cytoplasm"/>
    <property type="evidence" value="ECO:0007669"/>
    <property type="project" value="TreeGrafter"/>
</dbReference>
<dbReference type="GO" id="GO:0015031">
    <property type="term" value="P:protein transport"/>
    <property type="evidence" value="ECO:0007669"/>
    <property type="project" value="InterPro"/>
</dbReference>
<reference evidence="3" key="2">
    <citation type="submission" date="2013-10" db="EMBL/GenBank/DDBJ databases">
        <authorList>
            <person name="Aslett M."/>
        </authorList>
    </citation>
    <scope>NUCLEOTIDE SEQUENCE [LARGE SCALE GENOMIC DNA]</scope>
    <source>
        <strain evidence="3">Weybridge</strain>
    </source>
</reference>
<dbReference type="OrthoDB" id="9446342at2759"/>
<dbReference type="GeneID" id="25337047"/>
<keyword evidence="4" id="KW-1185">Reference proteome</keyword>
<sequence>MLPRAVAAAAAAAAAGAAAAATARRRFTRVNLNSLELISSAEIDSLIPSSSLRADTRTVDSKLHSTGQRLLYQTSHPSKMDEEYDVVVCGTGLKECILSGLLSSAGKKVLHLDRNNYYGGDGASLSLTNLYNKFKPGTSPPPEYGSNRDWNVDLIPKFVMACGKLVKILLKTKVTRYLEWQVVEGTFVYQYQKAGYFSSEKFIHKVPATESEALMSPLMPLLEKNRCRSFFAYCAQWEADKPDTWRGFDPKRHSMEQVYKYFGLETNTIDFVGHAVALYPSDEYLKQPMQETMERIKLYMYSVSRYGKSPFIYPVYGLGGLPEGFSRLCAVNGGTYMLGAPVESFELDSEGRVCGVKTKDGQVARCKMVVCDPSYVLEQFPSRLRCTGRVIRCICILGAPVPHTNGSTSCQIIIPQRQLNRHNDIYIMVVSSPHGICLKGKTIAIVSTTVETDDPERELDPALKLLGKIEEKFVAVSDMMECTDDGRDSNIFVSKSFDATSHFESATQDVLKMWEDMMGAPLDLSTKADPEDLQEQ</sequence>
<dbReference type="VEuPathDB" id="ToxoDB:EMWEY_00030610"/>
<dbReference type="Proteomes" id="UP000030763">
    <property type="component" value="Unassembled WGS sequence"/>
</dbReference>
<dbReference type="PANTHER" id="PTHR11787:SF8">
    <property type="entry name" value="RAB GDP DISSOCIATION INHIBITOR"/>
    <property type="match status" value="1"/>
</dbReference>
<name>U6MDA1_EIMMA</name>
<dbReference type="GO" id="GO:0016192">
    <property type="term" value="P:vesicle-mediated transport"/>
    <property type="evidence" value="ECO:0007669"/>
    <property type="project" value="TreeGrafter"/>
</dbReference>
<dbReference type="OMA" id="FETKAKM"/>
<dbReference type="PRINTS" id="PR00891">
    <property type="entry name" value="RABGDIREP"/>
</dbReference>
<comment type="similarity">
    <text evidence="1 2">Belongs to the Rab GDI family.</text>
</comment>
<accession>U6MDA1</accession>